<evidence type="ECO:0000256" key="8">
    <source>
        <dbReference type="ARBA" id="ARBA00022932"/>
    </source>
</evidence>
<dbReference type="InterPro" id="IPR036397">
    <property type="entry name" value="RNaseH_sf"/>
</dbReference>
<dbReference type="GO" id="GO:0006310">
    <property type="term" value="P:DNA recombination"/>
    <property type="evidence" value="ECO:0007669"/>
    <property type="project" value="UniProtKB-KW"/>
</dbReference>
<dbReference type="GO" id="GO:0046872">
    <property type="term" value="F:metal ion binding"/>
    <property type="evidence" value="ECO:0007669"/>
    <property type="project" value="UniProtKB-KW"/>
</dbReference>
<dbReference type="InterPro" id="IPR025724">
    <property type="entry name" value="GAG-pre-integrase_dom"/>
</dbReference>
<protein>
    <submittedName>
        <fullName evidence="11">Retrovirus-related Pol polyprotein</fullName>
    </submittedName>
</protein>
<proteinExistence type="predicted"/>
<gene>
    <name evidence="11" type="primary">POLX_0</name>
    <name evidence="11" type="ORF">g.119452</name>
</gene>
<keyword evidence="9" id="KW-0233">DNA recombination</keyword>
<dbReference type="GO" id="GO:0004519">
    <property type="term" value="F:endonuclease activity"/>
    <property type="evidence" value="ECO:0007669"/>
    <property type="project" value="UniProtKB-KW"/>
</dbReference>
<dbReference type="GO" id="GO:0003964">
    <property type="term" value="F:RNA-directed DNA polymerase activity"/>
    <property type="evidence" value="ECO:0007669"/>
    <property type="project" value="UniProtKB-KW"/>
</dbReference>
<keyword evidence="6" id="KW-0229">DNA integration</keyword>
<keyword evidence="7" id="KW-0695">RNA-directed DNA polymerase</keyword>
<dbReference type="PANTHER" id="PTHR42648">
    <property type="entry name" value="TRANSPOSASE, PUTATIVE-RELATED"/>
    <property type="match status" value="1"/>
</dbReference>
<dbReference type="PANTHER" id="PTHR42648:SF11">
    <property type="entry name" value="TRANSPOSON TY4-P GAG-POL POLYPROTEIN"/>
    <property type="match status" value="1"/>
</dbReference>
<sequence length="276" mass="32124">MNNRVVAVGVREDKLFLMLIKTDISQEIGHCANIAVKKLTLEHWHKILCHQNVKHVRKYLKHNQIQFTDIQGQLFCEPCIYGKQHTETFTQSETITTDPGQILHSDLCGLMEENSLGGKRFFIIFKDDYSKYTYVYFMKHKSEVKEKLNCFLSMVKTQTKNVIKTIRSDCGLEYKNSEVQSILNNFRIKHEKSVPYTPEQNGRAERSMRTICEAARTMIYAKNFLKPLWAEAVNTVVFSLNYTGNSGKVCKTLYELWFDKLPKIERFVEFGINAIV</sequence>
<keyword evidence="8" id="KW-0239">DNA-directed DNA polymerase</keyword>
<evidence type="ECO:0000256" key="6">
    <source>
        <dbReference type="ARBA" id="ARBA00022908"/>
    </source>
</evidence>
<keyword evidence="2" id="KW-0479">Metal-binding</keyword>
<evidence type="ECO:0000313" key="11">
    <source>
        <dbReference type="EMBL" id="MBY17400.1"/>
    </source>
</evidence>
<dbReference type="InterPro" id="IPR001584">
    <property type="entry name" value="Integrase_cat-core"/>
</dbReference>
<dbReference type="Pfam" id="PF00665">
    <property type="entry name" value="rve"/>
    <property type="match status" value="1"/>
</dbReference>
<keyword evidence="1" id="KW-0540">Nuclease</keyword>
<evidence type="ECO:0000259" key="10">
    <source>
        <dbReference type="PROSITE" id="PS50994"/>
    </source>
</evidence>
<keyword evidence="8" id="KW-0808">Transferase</keyword>
<organism evidence="11">
    <name type="scientific">Schizaphis graminum</name>
    <name type="common">Green bug aphid</name>
    <dbReference type="NCBI Taxonomy" id="13262"/>
    <lineage>
        <taxon>Eukaryota</taxon>
        <taxon>Metazoa</taxon>
        <taxon>Ecdysozoa</taxon>
        <taxon>Arthropoda</taxon>
        <taxon>Hexapoda</taxon>
        <taxon>Insecta</taxon>
        <taxon>Pterygota</taxon>
        <taxon>Neoptera</taxon>
        <taxon>Paraneoptera</taxon>
        <taxon>Hemiptera</taxon>
        <taxon>Sternorrhyncha</taxon>
        <taxon>Aphidomorpha</taxon>
        <taxon>Aphidoidea</taxon>
        <taxon>Aphididae</taxon>
        <taxon>Aphidini</taxon>
        <taxon>Schizaphis</taxon>
    </lineage>
</organism>
<evidence type="ECO:0000256" key="7">
    <source>
        <dbReference type="ARBA" id="ARBA00022918"/>
    </source>
</evidence>
<dbReference type="AlphaFoldDB" id="A0A2S2NJP2"/>
<accession>A0A2S2NJP2</accession>
<dbReference type="EMBL" id="GGMR01004781">
    <property type="protein sequence ID" value="MBY17400.1"/>
    <property type="molecule type" value="Transcribed_RNA"/>
</dbReference>
<keyword evidence="5" id="KW-0460">Magnesium</keyword>
<dbReference type="PROSITE" id="PS50994">
    <property type="entry name" value="INTEGRASE"/>
    <property type="match status" value="1"/>
</dbReference>
<keyword evidence="8" id="KW-0548">Nucleotidyltransferase</keyword>
<keyword evidence="3" id="KW-0255">Endonuclease</keyword>
<dbReference type="GO" id="GO:0003887">
    <property type="term" value="F:DNA-directed DNA polymerase activity"/>
    <property type="evidence" value="ECO:0007669"/>
    <property type="project" value="UniProtKB-KW"/>
</dbReference>
<feature type="domain" description="Integrase catalytic" evidence="10">
    <location>
        <begin position="95"/>
        <end position="261"/>
    </location>
</feature>
<dbReference type="Pfam" id="PF13976">
    <property type="entry name" value="gag_pre-integrs"/>
    <property type="match status" value="1"/>
</dbReference>
<evidence type="ECO:0000256" key="9">
    <source>
        <dbReference type="ARBA" id="ARBA00023172"/>
    </source>
</evidence>
<dbReference type="GO" id="GO:0016787">
    <property type="term" value="F:hydrolase activity"/>
    <property type="evidence" value="ECO:0007669"/>
    <property type="project" value="UniProtKB-KW"/>
</dbReference>
<name>A0A2S2NJP2_SCHGA</name>
<reference evidence="11" key="1">
    <citation type="submission" date="2018-04" db="EMBL/GenBank/DDBJ databases">
        <title>Transcriptome of Schizaphis graminum biotype I.</title>
        <authorList>
            <person name="Scully E.D."/>
            <person name="Geib S.M."/>
            <person name="Palmer N.A."/>
            <person name="Koch K."/>
            <person name="Bradshaw J."/>
            <person name="Heng-Moss T."/>
            <person name="Sarath G."/>
        </authorList>
    </citation>
    <scope>NUCLEOTIDE SEQUENCE</scope>
</reference>
<evidence type="ECO:0000256" key="2">
    <source>
        <dbReference type="ARBA" id="ARBA00022723"/>
    </source>
</evidence>
<dbReference type="InterPro" id="IPR039537">
    <property type="entry name" value="Retrotran_Ty1/copia-like"/>
</dbReference>
<evidence type="ECO:0000256" key="4">
    <source>
        <dbReference type="ARBA" id="ARBA00022801"/>
    </source>
</evidence>
<evidence type="ECO:0000256" key="1">
    <source>
        <dbReference type="ARBA" id="ARBA00022722"/>
    </source>
</evidence>
<evidence type="ECO:0000256" key="5">
    <source>
        <dbReference type="ARBA" id="ARBA00022842"/>
    </source>
</evidence>
<evidence type="ECO:0000256" key="3">
    <source>
        <dbReference type="ARBA" id="ARBA00022759"/>
    </source>
</evidence>
<keyword evidence="4" id="KW-0378">Hydrolase</keyword>
<dbReference type="InterPro" id="IPR012337">
    <property type="entry name" value="RNaseH-like_sf"/>
</dbReference>
<dbReference type="Gene3D" id="3.30.420.10">
    <property type="entry name" value="Ribonuclease H-like superfamily/Ribonuclease H"/>
    <property type="match status" value="1"/>
</dbReference>
<dbReference type="SUPFAM" id="SSF53098">
    <property type="entry name" value="Ribonuclease H-like"/>
    <property type="match status" value="1"/>
</dbReference>
<dbReference type="GO" id="GO:0003676">
    <property type="term" value="F:nucleic acid binding"/>
    <property type="evidence" value="ECO:0007669"/>
    <property type="project" value="InterPro"/>
</dbReference>
<dbReference type="GO" id="GO:0015074">
    <property type="term" value="P:DNA integration"/>
    <property type="evidence" value="ECO:0007669"/>
    <property type="project" value="UniProtKB-KW"/>
</dbReference>